<reference evidence="2" key="1">
    <citation type="submission" date="2020-06" db="EMBL/GenBank/DDBJ databases">
        <authorList>
            <person name="Onetto C."/>
        </authorList>
    </citation>
    <scope>NUCLEOTIDE SEQUENCE</scope>
</reference>
<proteinExistence type="predicted"/>
<evidence type="ECO:0000313" key="2">
    <source>
        <dbReference type="EMBL" id="CAD0081783.1"/>
    </source>
</evidence>
<evidence type="ECO:0000313" key="3">
    <source>
        <dbReference type="Proteomes" id="UP000716446"/>
    </source>
</evidence>
<dbReference type="AlphaFoldDB" id="A0A9N8J6X9"/>
<evidence type="ECO:0000256" key="1">
    <source>
        <dbReference type="SAM" id="MobiDB-lite"/>
    </source>
</evidence>
<gene>
    <name evidence="2" type="ORF">AWRI4619_LOCUS350</name>
</gene>
<protein>
    <submittedName>
        <fullName evidence="2">Uncharacterized protein</fullName>
    </submittedName>
</protein>
<sequence>MNIRSEFDTLATYQIENEPAIEGEERSEPLPDRLVMPSLKAMIARDSTQEELQRVQYLIEECEDTDEFHYDNDLAAYENALQQILDDRDAIAPLIALRLHILISHVTTDQARAMINRERAEEIWQEQKSEWDLRMPSDVYSFMQATRCELDSLLVGHQDIAAAEAENTEETRLQRSEPGTPSIEPPTPKKHQQNLLTSLAKPLLFFTMKFFYSKINLLH</sequence>
<dbReference type="EMBL" id="CAIJEN010000001">
    <property type="protein sequence ID" value="CAD0081783.1"/>
    <property type="molecule type" value="Genomic_DNA"/>
</dbReference>
<feature type="region of interest" description="Disordered" evidence="1">
    <location>
        <begin position="165"/>
        <end position="192"/>
    </location>
</feature>
<keyword evidence="3" id="KW-1185">Reference proteome</keyword>
<organism evidence="2 3">
    <name type="scientific">Aureobasidium vineae</name>
    <dbReference type="NCBI Taxonomy" id="2773715"/>
    <lineage>
        <taxon>Eukaryota</taxon>
        <taxon>Fungi</taxon>
        <taxon>Dikarya</taxon>
        <taxon>Ascomycota</taxon>
        <taxon>Pezizomycotina</taxon>
        <taxon>Dothideomycetes</taxon>
        <taxon>Dothideomycetidae</taxon>
        <taxon>Dothideales</taxon>
        <taxon>Saccotheciaceae</taxon>
        <taxon>Aureobasidium</taxon>
    </lineage>
</organism>
<comment type="caution">
    <text evidence="2">The sequence shown here is derived from an EMBL/GenBank/DDBJ whole genome shotgun (WGS) entry which is preliminary data.</text>
</comment>
<dbReference type="Proteomes" id="UP000716446">
    <property type="component" value="Unassembled WGS sequence"/>
</dbReference>
<name>A0A9N8J6X9_9PEZI</name>
<accession>A0A9N8J6X9</accession>